<keyword evidence="4 7" id="KW-0812">Transmembrane</keyword>
<dbReference type="AlphaFoldDB" id="A0A426DRM0"/>
<dbReference type="PANTHER" id="PTHR43663:SF2">
    <property type="entry name" value="CHROMATE TRANSPORT PROTEIN-RELATED"/>
    <property type="match status" value="1"/>
</dbReference>
<protein>
    <submittedName>
        <fullName evidence="8">Chromate transporter</fullName>
    </submittedName>
</protein>
<dbReference type="EMBL" id="RHJS01000002">
    <property type="protein sequence ID" value="RRK35313.1"/>
    <property type="molecule type" value="Genomic_DNA"/>
</dbReference>
<feature type="transmembrane region" description="Helical" evidence="7">
    <location>
        <begin position="111"/>
        <end position="135"/>
    </location>
</feature>
<keyword evidence="3" id="KW-1003">Cell membrane</keyword>
<comment type="caution">
    <text evidence="8">The sequence shown here is derived from an EMBL/GenBank/DDBJ whole genome shotgun (WGS) entry which is preliminary data.</text>
</comment>
<dbReference type="GO" id="GO:0005886">
    <property type="term" value="C:plasma membrane"/>
    <property type="evidence" value="ECO:0007669"/>
    <property type="project" value="UniProtKB-SubCell"/>
</dbReference>
<feature type="transmembrane region" description="Helical" evidence="7">
    <location>
        <begin position="7"/>
        <end position="29"/>
    </location>
</feature>
<keyword evidence="6 7" id="KW-0472">Membrane</keyword>
<comment type="subcellular location">
    <subcellularLocation>
        <location evidence="1">Cell membrane</location>
        <topology evidence="1">Multi-pass membrane protein</topology>
    </subcellularLocation>
</comment>
<name>A0A426DRM0_9FIRM</name>
<evidence type="ECO:0000256" key="5">
    <source>
        <dbReference type="ARBA" id="ARBA00022989"/>
    </source>
</evidence>
<feature type="transmembrane region" description="Helical" evidence="7">
    <location>
        <begin position="141"/>
        <end position="174"/>
    </location>
</feature>
<proteinExistence type="inferred from homology"/>
<evidence type="ECO:0000256" key="2">
    <source>
        <dbReference type="ARBA" id="ARBA00005262"/>
    </source>
</evidence>
<sequence>MKKLWELYVTFLRVGGLTFGGGMAMLPMLKQEVIEKKGWTTEEELLDIYAIGQCTPGIIAVNTSTYIGYEQAGILGAISGTLGMVTPSLVIITLIATILNRFIAEPLVVHALSGIRVAVCAMMLNTVISLAKAGIKNKLGILLFLAGFLLATFSPIPTIVLVVCAAATGICVHLRKERAES</sequence>
<reference evidence="8" key="1">
    <citation type="submission" date="2018-10" db="EMBL/GenBank/DDBJ databases">
        <title>Schaedlerella arabinophila gen. nov. sp. nov., isolated from the mouse intestinal tract and comparative analysis with the genome of the closely related altered Schaedler flora strain ASF502.</title>
        <authorList>
            <person name="Miyake S."/>
            <person name="Soh M."/>
            <person name="Seedorf H."/>
        </authorList>
    </citation>
    <scope>NUCLEOTIDE SEQUENCE [LARGE SCALE GENOMIC DNA]</scope>
    <source>
        <strain evidence="8">DSM 106076</strain>
    </source>
</reference>
<evidence type="ECO:0000256" key="7">
    <source>
        <dbReference type="SAM" id="Phobius"/>
    </source>
</evidence>
<dbReference type="Pfam" id="PF02417">
    <property type="entry name" value="Chromate_transp"/>
    <property type="match status" value="1"/>
</dbReference>
<dbReference type="InterPro" id="IPR052518">
    <property type="entry name" value="CHR_Transporter"/>
</dbReference>
<dbReference type="GO" id="GO:0015109">
    <property type="term" value="F:chromate transmembrane transporter activity"/>
    <property type="evidence" value="ECO:0007669"/>
    <property type="project" value="InterPro"/>
</dbReference>
<feature type="transmembrane region" description="Helical" evidence="7">
    <location>
        <begin position="74"/>
        <end position="99"/>
    </location>
</feature>
<gene>
    <name evidence="8" type="ORF">EBB54_12110</name>
</gene>
<comment type="similarity">
    <text evidence="2">Belongs to the chromate ion transporter (CHR) (TC 2.A.51) family.</text>
</comment>
<evidence type="ECO:0000313" key="8">
    <source>
        <dbReference type="EMBL" id="RRK35313.1"/>
    </source>
</evidence>
<dbReference type="InterPro" id="IPR003370">
    <property type="entry name" value="Chromate_transpt"/>
</dbReference>
<evidence type="ECO:0000256" key="3">
    <source>
        <dbReference type="ARBA" id="ARBA00022475"/>
    </source>
</evidence>
<evidence type="ECO:0000256" key="1">
    <source>
        <dbReference type="ARBA" id="ARBA00004651"/>
    </source>
</evidence>
<evidence type="ECO:0000313" key="9">
    <source>
        <dbReference type="Proteomes" id="UP000274920"/>
    </source>
</evidence>
<keyword evidence="5 7" id="KW-1133">Transmembrane helix</keyword>
<keyword evidence="9" id="KW-1185">Reference proteome</keyword>
<dbReference type="Proteomes" id="UP000274920">
    <property type="component" value="Unassembled WGS sequence"/>
</dbReference>
<evidence type="ECO:0000256" key="6">
    <source>
        <dbReference type="ARBA" id="ARBA00023136"/>
    </source>
</evidence>
<organism evidence="8 9">
    <name type="scientific">Schaedlerella arabinosiphila</name>
    <dbReference type="NCBI Taxonomy" id="2044587"/>
    <lineage>
        <taxon>Bacteria</taxon>
        <taxon>Bacillati</taxon>
        <taxon>Bacillota</taxon>
        <taxon>Clostridia</taxon>
        <taxon>Lachnospirales</taxon>
        <taxon>Lachnospiraceae</taxon>
        <taxon>Schaedlerella</taxon>
    </lineage>
</organism>
<accession>A0A426DRM0</accession>
<evidence type="ECO:0000256" key="4">
    <source>
        <dbReference type="ARBA" id="ARBA00022692"/>
    </source>
</evidence>
<dbReference type="PANTHER" id="PTHR43663">
    <property type="entry name" value="CHROMATE TRANSPORT PROTEIN-RELATED"/>
    <property type="match status" value="1"/>
</dbReference>